<proteinExistence type="predicted"/>
<evidence type="ECO:0000313" key="2">
    <source>
        <dbReference type="Proteomes" id="UP000326678"/>
    </source>
</evidence>
<dbReference type="AlphaFoldDB" id="A0A5P8VQR7"/>
<reference evidence="1 2" key="1">
    <citation type="submission" date="2019-10" db="EMBL/GenBank/DDBJ databases">
        <title>Genomic and transcriptomic insights into the perfect genentic adaptation of a filamentous nitrogen-fixing cyanobacterium to rice fields.</title>
        <authorList>
            <person name="Chen Z."/>
        </authorList>
    </citation>
    <scope>NUCLEOTIDE SEQUENCE [LARGE SCALE GENOMIC DNA]</scope>
    <source>
        <strain evidence="1">CCNUC1</strain>
    </source>
</reference>
<evidence type="ECO:0000313" key="1">
    <source>
        <dbReference type="EMBL" id="QFS42788.1"/>
    </source>
</evidence>
<dbReference type="KEGG" id="nsh:GXM_00261"/>
<sequence length="41" mass="4587">MPLSLKEVRNGSEVKTVLHPSENRYSKEKFVGAQHCSLVST</sequence>
<dbReference type="Proteomes" id="UP000326678">
    <property type="component" value="Chromosome Gxm1"/>
</dbReference>
<protein>
    <submittedName>
        <fullName evidence="1">Uncharacterized protein</fullName>
    </submittedName>
</protein>
<accession>A0A5P8VQR7</accession>
<dbReference type="EMBL" id="CP045226">
    <property type="protein sequence ID" value="QFS42788.1"/>
    <property type="molecule type" value="Genomic_DNA"/>
</dbReference>
<keyword evidence="2" id="KW-1185">Reference proteome</keyword>
<organism evidence="1 2">
    <name type="scientific">Nostoc sphaeroides CCNUC1</name>
    <dbReference type="NCBI Taxonomy" id="2653204"/>
    <lineage>
        <taxon>Bacteria</taxon>
        <taxon>Bacillati</taxon>
        <taxon>Cyanobacteriota</taxon>
        <taxon>Cyanophyceae</taxon>
        <taxon>Nostocales</taxon>
        <taxon>Nostocaceae</taxon>
        <taxon>Nostoc</taxon>
    </lineage>
</organism>
<name>A0A5P8VQR7_9NOSO</name>
<gene>
    <name evidence="1" type="ORF">GXM_00261</name>
</gene>